<dbReference type="Pfam" id="PF00069">
    <property type="entry name" value="Pkinase"/>
    <property type="match status" value="1"/>
</dbReference>
<dbReference type="Gene3D" id="3.30.200.20">
    <property type="entry name" value="Phosphorylase Kinase, domain 1"/>
    <property type="match status" value="1"/>
</dbReference>
<dbReference type="GO" id="GO:0005524">
    <property type="term" value="F:ATP binding"/>
    <property type="evidence" value="ECO:0007669"/>
    <property type="project" value="UniProtKB-KW"/>
</dbReference>
<dbReference type="GO" id="GO:0004692">
    <property type="term" value="F:cGMP-dependent protein kinase activity"/>
    <property type="evidence" value="ECO:0007669"/>
    <property type="project" value="UniProtKB-EC"/>
</dbReference>
<dbReference type="SUPFAM" id="SSF56112">
    <property type="entry name" value="Protein kinase-like (PK-like)"/>
    <property type="match status" value="1"/>
</dbReference>
<keyword evidence="3 12" id="KW-0723">Serine/threonine-protein kinase</keyword>
<evidence type="ECO:0000256" key="1">
    <source>
        <dbReference type="ARBA" id="ARBA00006352"/>
    </source>
</evidence>
<evidence type="ECO:0000256" key="4">
    <source>
        <dbReference type="ARBA" id="ARBA00022535"/>
    </source>
</evidence>
<evidence type="ECO:0000256" key="9">
    <source>
        <dbReference type="ARBA" id="ARBA00022992"/>
    </source>
</evidence>
<organism evidence="19 20">
    <name type="scientific">Oopsacas minuta</name>
    <dbReference type="NCBI Taxonomy" id="111878"/>
    <lineage>
        <taxon>Eukaryota</taxon>
        <taxon>Metazoa</taxon>
        <taxon>Porifera</taxon>
        <taxon>Hexactinellida</taxon>
        <taxon>Hexasterophora</taxon>
        <taxon>Lyssacinosida</taxon>
        <taxon>Leucopsacidae</taxon>
        <taxon>Oopsacas</taxon>
    </lineage>
</organism>
<evidence type="ECO:0000313" key="20">
    <source>
        <dbReference type="Proteomes" id="UP001165289"/>
    </source>
</evidence>
<keyword evidence="20" id="KW-1185">Reference proteome</keyword>
<evidence type="ECO:0000256" key="5">
    <source>
        <dbReference type="ARBA" id="ARBA00022679"/>
    </source>
</evidence>
<dbReference type="InterPro" id="IPR035014">
    <property type="entry name" value="STKc_cGK"/>
</dbReference>
<feature type="domain" description="Cyclic nucleotide-binding" evidence="17">
    <location>
        <begin position="103"/>
        <end position="218"/>
    </location>
</feature>
<dbReference type="InterPro" id="IPR018490">
    <property type="entry name" value="cNMP-bd_dom_sf"/>
</dbReference>
<dbReference type="InterPro" id="IPR000961">
    <property type="entry name" value="AGC-kinase_C"/>
</dbReference>
<comment type="catalytic activity">
    <reaction evidence="11">
        <text>L-seryl-[protein] + ATP = O-phospho-L-seryl-[protein] + ADP + H(+)</text>
        <dbReference type="Rhea" id="RHEA:17989"/>
        <dbReference type="Rhea" id="RHEA-COMP:9863"/>
        <dbReference type="Rhea" id="RHEA-COMP:11604"/>
        <dbReference type="ChEBI" id="CHEBI:15378"/>
        <dbReference type="ChEBI" id="CHEBI:29999"/>
        <dbReference type="ChEBI" id="CHEBI:30616"/>
        <dbReference type="ChEBI" id="CHEBI:83421"/>
        <dbReference type="ChEBI" id="CHEBI:456216"/>
        <dbReference type="EC" id="2.7.11.12"/>
    </reaction>
</comment>
<dbReference type="AlphaFoldDB" id="A0AAV7JWG1"/>
<dbReference type="Proteomes" id="UP001165289">
    <property type="component" value="Unassembled WGS sequence"/>
</dbReference>
<evidence type="ECO:0000256" key="13">
    <source>
        <dbReference type="PIRSR" id="PIRSR000559-1"/>
    </source>
</evidence>
<comment type="similarity">
    <text evidence="1 12">Belongs to the protein kinase superfamily. AGC Ser/Thr protein kinase family. cGMP subfamily.</text>
</comment>
<feature type="domain" description="AGC-kinase C-terminal" evidence="18">
    <location>
        <begin position="624"/>
        <end position="678"/>
    </location>
</feature>
<dbReference type="Gene3D" id="1.10.510.10">
    <property type="entry name" value="Transferase(Phosphotransferase) domain 1"/>
    <property type="match status" value="1"/>
</dbReference>
<dbReference type="InterPro" id="IPR014710">
    <property type="entry name" value="RmlC-like_jellyroll"/>
</dbReference>
<dbReference type="PANTHER" id="PTHR24353:SF147">
    <property type="entry name" value="CGMP-DEPENDENT SERINE_THREONIN PROTEIN KINASE-RELATED"/>
    <property type="match status" value="1"/>
</dbReference>
<evidence type="ECO:0000259" key="17">
    <source>
        <dbReference type="PROSITE" id="PS50042"/>
    </source>
</evidence>
<dbReference type="PANTHER" id="PTHR24353">
    <property type="entry name" value="CYCLIC NUCLEOTIDE-DEPENDENT PROTEIN KINASE"/>
    <property type="match status" value="1"/>
</dbReference>
<feature type="coiled-coil region" evidence="15">
    <location>
        <begin position="5"/>
        <end position="39"/>
    </location>
</feature>
<proteinExistence type="inferred from homology"/>
<dbReference type="FunFam" id="1.10.510.10:FF:000210">
    <property type="entry name" value="Non-specific serine/threonine protein kinase"/>
    <property type="match status" value="1"/>
</dbReference>
<feature type="domain" description="Cyclic nucleotide-binding" evidence="17">
    <location>
        <begin position="221"/>
        <end position="343"/>
    </location>
</feature>
<dbReference type="InterPro" id="IPR008271">
    <property type="entry name" value="Ser/Thr_kinase_AS"/>
</dbReference>
<name>A0AAV7JWG1_9METZ</name>
<evidence type="ECO:0000256" key="6">
    <source>
        <dbReference type="ARBA" id="ARBA00022741"/>
    </source>
</evidence>
<keyword evidence="4 12" id="KW-0140">cGMP</keyword>
<dbReference type="PIRSF" id="PIRSF000559">
    <property type="entry name" value="cGMP-dep_kinase"/>
    <property type="match status" value="1"/>
</dbReference>
<evidence type="ECO:0000256" key="3">
    <source>
        <dbReference type="ARBA" id="ARBA00022527"/>
    </source>
</evidence>
<evidence type="ECO:0000256" key="15">
    <source>
        <dbReference type="SAM" id="Coils"/>
    </source>
</evidence>
<dbReference type="EC" id="2.7.11.12" evidence="2 12"/>
<evidence type="ECO:0000256" key="11">
    <source>
        <dbReference type="ARBA" id="ARBA00047462"/>
    </source>
</evidence>
<dbReference type="CDD" id="cd05572">
    <property type="entry name" value="STKc_cGK"/>
    <property type="match status" value="1"/>
</dbReference>
<dbReference type="Pfam" id="PF00027">
    <property type="entry name" value="cNMP_binding"/>
    <property type="match status" value="2"/>
</dbReference>
<keyword evidence="9 12" id="KW-0142">cGMP-binding</keyword>
<evidence type="ECO:0000259" key="18">
    <source>
        <dbReference type="PROSITE" id="PS51285"/>
    </source>
</evidence>
<feature type="active site" description="Proton acceptor" evidence="13">
    <location>
        <position position="488"/>
    </location>
</feature>
<evidence type="ECO:0000256" key="8">
    <source>
        <dbReference type="ARBA" id="ARBA00022840"/>
    </source>
</evidence>
<evidence type="ECO:0000313" key="19">
    <source>
        <dbReference type="EMBL" id="KAI6653353.1"/>
    </source>
</evidence>
<keyword evidence="6 12" id="KW-0547">Nucleotide-binding</keyword>
<comment type="catalytic activity">
    <reaction evidence="10 12">
        <text>L-threonyl-[protein] + ATP = O-phospho-L-threonyl-[protein] + ADP + H(+)</text>
        <dbReference type="Rhea" id="RHEA:46608"/>
        <dbReference type="Rhea" id="RHEA-COMP:11060"/>
        <dbReference type="Rhea" id="RHEA-COMP:11605"/>
        <dbReference type="ChEBI" id="CHEBI:15378"/>
        <dbReference type="ChEBI" id="CHEBI:30013"/>
        <dbReference type="ChEBI" id="CHEBI:30616"/>
        <dbReference type="ChEBI" id="CHEBI:61977"/>
        <dbReference type="ChEBI" id="CHEBI:456216"/>
        <dbReference type="EC" id="2.7.11.12"/>
    </reaction>
</comment>
<feature type="domain" description="Protein kinase" evidence="16">
    <location>
        <begin position="360"/>
        <end position="623"/>
    </location>
</feature>
<dbReference type="PROSITE" id="PS51285">
    <property type="entry name" value="AGC_KINASE_CTER"/>
    <property type="match status" value="1"/>
</dbReference>
<keyword evidence="5 12" id="KW-0808">Transferase</keyword>
<dbReference type="InterPro" id="IPR011009">
    <property type="entry name" value="Kinase-like_dom_sf"/>
</dbReference>
<keyword evidence="8 12" id="KW-0067">ATP-binding</keyword>
<evidence type="ECO:0000256" key="12">
    <source>
        <dbReference type="PIRNR" id="PIRNR000559"/>
    </source>
</evidence>
<dbReference type="InterPro" id="IPR000595">
    <property type="entry name" value="cNMP-bd_dom"/>
</dbReference>
<dbReference type="SUPFAM" id="SSF51206">
    <property type="entry name" value="cAMP-binding domain-like"/>
    <property type="match status" value="2"/>
</dbReference>
<dbReference type="InterPro" id="IPR002374">
    <property type="entry name" value="cGMP_dep_kinase"/>
</dbReference>
<dbReference type="EMBL" id="JAKMXF010000277">
    <property type="protein sequence ID" value="KAI6653353.1"/>
    <property type="molecule type" value="Genomic_DNA"/>
</dbReference>
<protein>
    <recommendedName>
        <fullName evidence="2 12">cGMP-dependent protein kinase</fullName>
        <ecNumber evidence="2 12">2.7.11.12</ecNumber>
    </recommendedName>
</protein>
<dbReference type="PROSITE" id="PS50011">
    <property type="entry name" value="PROTEIN_KINASE_DOM"/>
    <property type="match status" value="1"/>
</dbReference>
<accession>A0AAV7JWG1</accession>
<gene>
    <name evidence="19" type="ORF">LOD99_3573</name>
</gene>
<keyword evidence="15" id="KW-0175">Coiled coil</keyword>
<dbReference type="PROSITE" id="PS00108">
    <property type="entry name" value="PROTEIN_KINASE_ST"/>
    <property type="match status" value="1"/>
</dbReference>
<feature type="binding site" evidence="14">
    <location>
        <position position="394"/>
    </location>
    <ligand>
        <name>ATP</name>
        <dbReference type="ChEBI" id="CHEBI:30616"/>
    </ligand>
</feature>
<dbReference type="PROSITE" id="PS00889">
    <property type="entry name" value="CNMP_BINDING_2"/>
    <property type="match status" value="2"/>
</dbReference>
<dbReference type="PROSITE" id="PS50042">
    <property type="entry name" value="CNMP_BINDING_3"/>
    <property type="match status" value="2"/>
</dbReference>
<dbReference type="InterPro" id="IPR000719">
    <property type="entry name" value="Prot_kinase_dom"/>
</dbReference>
<evidence type="ECO:0000256" key="7">
    <source>
        <dbReference type="ARBA" id="ARBA00022777"/>
    </source>
</evidence>
<evidence type="ECO:0000259" key="16">
    <source>
        <dbReference type="PROSITE" id="PS50011"/>
    </source>
</evidence>
<dbReference type="CDD" id="cd00038">
    <property type="entry name" value="CAP_ED"/>
    <property type="match status" value="2"/>
</dbReference>
<dbReference type="PRINTS" id="PR00103">
    <property type="entry name" value="CAMPKINASE"/>
</dbReference>
<evidence type="ECO:0000256" key="2">
    <source>
        <dbReference type="ARBA" id="ARBA00012428"/>
    </source>
</evidence>
<dbReference type="SMART" id="SM00220">
    <property type="entry name" value="S_TKc"/>
    <property type="match status" value="1"/>
</dbReference>
<dbReference type="InterPro" id="IPR018488">
    <property type="entry name" value="cNMP-bd_CS"/>
</dbReference>
<reference evidence="19 20" key="1">
    <citation type="journal article" date="2023" name="BMC Biol.">
        <title>The compact genome of the sponge Oopsacas minuta (Hexactinellida) is lacking key metazoan core genes.</title>
        <authorList>
            <person name="Santini S."/>
            <person name="Schenkelaars Q."/>
            <person name="Jourda C."/>
            <person name="Duchesne M."/>
            <person name="Belahbib H."/>
            <person name="Rocher C."/>
            <person name="Selva M."/>
            <person name="Riesgo A."/>
            <person name="Vervoort M."/>
            <person name="Leys S.P."/>
            <person name="Kodjabachian L."/>
            <person name="Le Bivic A."/>
            <person name="Borchiellini C."/>
            <person name="Claverie J.M."/>
            <person name="Renard E."/>
        </authorList>
    </citation>
    <scope>NUCLEOTIDE SEQUENCE [LARGE SCALE GENOMIC DNA]</scope>
    <source>
        <strain evidence="19">SPO-2</strain>
    </source>
</reference>
<evidence type="ECO:0000256" key="10">
    <source>
        <dbReference type="ARBA" id="ARBA00047298"/>
    </source>
</evidence>
<dbReference type="SMART" id="SM00100">
    <property type="entry name" value="cNMP"/>
    <property type="match status" value="2"/>
</dbReference>
<comment type="caution">
    <text evidence="19">The sequence shown here is derived from an EMBL/GenBank/DDBJ whole genome shotgun (WGS) entry which is preliminary data.</text>
</comment>
<dbReference type="GO" id="GO:0030553">
    <property type="term" value="F:cGMP binding"/>
    <property type="evidence" value="ECO:0007669"/>
    <property type="project" value="UniProtKB-KW"/>
</dbReference>
<evidence type="ECO:0000256" key="14">
    <source>
        <dbReference type="PIRSR" id="PIRSR000559-2"/>
    </source>
</evidence>
<dbReference type="PROSITE" id="PS00888">
    <property type="entry name" value="CNMP_BINDING_1"/>
    <property type="match status" value="2"/>
</dbReference>
<keyword evidence="7 12" id="KW-0418">Kinase</keyword>
<sequence>MVDTTKSVESQLRAVQAELKEYKDENAQLKADLRKCKDVLVELGIGVKKLSTDPKKTKIKVKKPGISAETTKEIQIDNFKIVKIPKDEQELNLIERGITNNNLLGHLNRKQIRAIGDYMTVRNFSQGAAICREGENGDFLYVISTGCVSVTKGGEHYGFMETPQSFGELAILYNCPRTATITATTPVTLWALERRAYKKIMHETDSDMLNERTEFLTQAPIFKNLNKNEISKLASVLEEEFFKENEVIVRQGAVGNTFYLIKDGHCKVTELDESSQKENTLTTLKQGNYFGEIALLQPNPVRTATVKAITKVHLFSLEKEYFQKLIGVLPEENRSILHRALSEVMKPEKSDHIAINISNVKKLGIMGQGAYGTVYLCSIVGIQQVQQNQIFALKQLKKQRIVDAHQEEHVLNEKSVMQQCSSHFICQLYLTFKDTKCIYMLIEPCIGGEVWTTMRDREKFSPETARFITACCIEAIEYLHRKGIIYRDMKPENLLFDREGYVKLTDFGFAKKIGYGTLTWTFCGTNEYMAPEIILNQGHSYAVDIWCIGILIFELLTGRPPFESADPRRLYNMILTGIDAVNFPWTIQAAAKNLIKALARMKPIDRLGYQKEGLEAIRRHRWFQSFDWPSLKNKTHPPPLHPVTSSDRDLRNFDPNITDNLIDMDQIPEETSGWDADF</sequence>
<dbReference type="Gene3D" id="2.60.120.10">
    <property type="entry name" value="Jelly Rolls"/>
    <property type="match status" value="2"/>
</dbReference>